<keyword evidence="3" id="KW-1185">Reference proteome</keyword>
<organism evidence="2 4">
    <name type="scientific">Puccinia coronata f. sp. avenae</name>
    <dbReference type="NCBI Taxonomy" id="200324"/>
    <lineage>
        <taxon>Eukaryota</taxon>
        <taxon>Fungi</taxon>
        <taxon>Dikarya</taxon>
        <taxon>Basidiomycota</taxon>
        <taxon>Pucciniomycotina</taxon>
        <taxon>Pucciniomycetes</taxon>
        <taxon>Pucciniales</taxon>
        <taxon>Pucciniaceae</taxon>
        <taxon>Puccinia</taxon>
    </lineage>
</organism>
<dbReference type="OrthoDB" id="2498178at2759"/>
<evidence type="ECO:0000313" key="2">
    <source>
        <dbReference type="EMBL" id="PLW22910.1"/>
    </source>
</evidence>
<evidence type="ECO:0000313" key="4">
    <source>
        <dbReference type="Proteomes" id="UP000235392"/>
    </source>
</evidence>
<dbReference type="EMBL" id="PGCI01000648">
    <property type="protein sequence ID" value="PLW22910.1"/>
    <property type="molecule type" value="Genomic_DNA"/>
</dbReference>
<evidence type="ECO:0000313" key="1">
    <source>
        <dbReference type="EMBL" id="PLW08835.1"/>
    </source>
</evidence>
<dbReference type="Proteomes" id="UP000235392">
    <property type="component" value="Unassembled WGS sequence"/>
</dbReference>
<comment type="caution">
    <text evidence="2">The sequence shown here is derived from an EMBL/GenBank/DDBJ whole genome shotgun (WGS) entry which is preliminary data.</text>
</comment>
<name>A0A2N5TBR1_9BASI</name>
<evidence type="ECO:0000313" key="3">
    <source>
        <dbReference type="Proteomes" id="UP000235388"/>
    </source>
</evidence>
<dbReference type="STRING" id="200324.A0A2N5TBR1"/>
<dbReference type="Proteomes" id="UP000235388">
    <property type="component" value="Unassembled WGS sequence"/>
</dbReference>
<dbReference type="InterPro" id="IPR009291">
    <property type="entry name" value="Vps62"/>
</dbReference>
<dbReference type="EMBL" id="PGCJ01001138">
    <property type="protein sequence ID" value="PLW08835.1"/>
    <property type="molecule type" value="Genomic_DNA"/>
</dbReference>
<accession>A0A2N5TBR1</accession>
<dbReference type="PANTHER" id="PTHR48203">
    <property type="entry name" value="BNAC01G40110D PROTEIN"/>
    <property type="match status" value="1"/>
</dbReference>
<gene>
    <name evidence="1" type="ORF">PCANC_16614</name>
    <name evidence="2" type="ORF">PCASD_12023</name>
</gene>
<reference evidence="3 4" key="1">
    <citation type="submission" date="2017-11" db="EMBL/GenBank/DDBJ databases">
        <title>De novo assembly and phasing of dikaryotic genomes from two isolates of Puccinia coronata f. sp. avenae, the causal agent of oat crown rust.</title>
        <authorList>
            <person name="Miller M.E."/>
            <person name="Zhang Y."/>
            <person name="Omidvar V."/>
            <person name="Sperschneider J."/>
            <person name="Schwessinger B."/>
            <person name="Raley C."/>
            <person name="Palmer J.M."/>
            <person name="Garnica D."/>
            <person name="Upadhyaya N."/>
            <person name="Rathjen J."/>
            <person name="Taylor J.M."/>
            <person name="Park R.F."/>
            <person name="Dodds P.N."/>
            <person name="Hirsch C.D."/>
            <person name="Kianian S.F."/>
            <person name="Figueroa M."/>
        </authorList>
    </citation>
    <scope>NUCLEOTIDE SEQUENCE [LARGE SCALE GENOMIC DNA]</scope>
    <source>
        <strain evidence="1">12NC29</strain>
        <strain evidence="2">12SD80</strain>
    </source>
</reference>
<dbReference type="PANTHER" id="PTHR48203:SF1">
    <property type="entry name" value="VACUOLAR PROTEIN SORTING-ASSOCIATED PROTEIN 62"/>
    <property type="match status" value="1"/>
</dbReference>
<proteinExistence type="predicted"/>
<protein>
    <recommendedName>
        <fullName evidence="5">Vacuolar protein sorting-associated protein 62</fullName>
    </recommendedName>
</protein>
<evidence type="ECO:0008006" key="5">
    <source>
        <dbReference type="Google" id="ProtNLM"/>
    </source>
</evidence>
<dbReference type="Pfam" id="PF06101">
    <property type="entry name" value="Vps62"/>
    <property type="match status" value="1"/>
</dbReference>
<dbReference type="AlphaFoldDB" id="A0A2N5TBR1"/>
<sequence length="376" mass="41876">MKQPGNAANPRSRLSSILTTTNTLHVPSGVAESEEGADPFLVNTLEEVPEYVLEYAPLVHLNTNEPFWPASIEEHLRHTVLKVPEGGASRPEEDDPCALLALPEYNHERCFLTAAQDVRPDPLLHPWLVSGDGKPGPDGKSAVSPVILILVDKSAITGVPGTLDAFWFFFYSFNLGPTVANIHFGNHIADWEHCMMRFENGQPKAAHLSAHADGASYVYECLEKIGKRPVIFSALGSHALYPKPGVHDYSPVKIVGPRDQTDRGPLWDPVLNYAAFQHYPSPARDKFRAIEHDKHHKLVPCLKFRGQWGDEFSSLPIHTTEGGGGSWIAKINMIQPMKRKMSLHNLRWGDGVTGPRDKDLDRPGMNRYSHRIHTSY</sequence>